<evidence type="ECO:0000256" key="1">
    <source>
        <dbReference type="SAM" id="MobiDB-lite"/>
    </source>
</evidence>
<evidence type="ECO:0000256" key="2">
    <source>
        <dbReference type="SAM" id="Phobius"/>
    </source>
</evidence>
<protein>
    <submittedName>
        <fullName evidence="3">Killer cell lectin like receptor G2</fullName>
    </submittedName>
</protein>
<keyword evidence="2" id="KW-0472">Membrane</keyword>
<reference evidence="3" key="3">
    <citation type="submission" date="2025-09" db="UniProtKB">
        <authorList>
            <consortium name="Ensembl"/>
        </authorList>
    </citation>
    <scope>IDENTIFICATION</scope>
</reference>
<evidence type="ECO:0000313" key="3">
    <source>
        <dbReference type="Ensembl" id="ENSEASP00005044388.1"/>
    </source>
</evidence>
<dbReference type="Ensembl" id="ENSEAST00005072156.1">
    <property type="protein sequence ID" value="ENSEASP00005044388.1"/>
    <property type="gene ID" value="ENSEASG00005025265.1"/>
</dbReference>
<reference evidence="3" key="2">
    <citation type="submission" date="2025-08" db="UniProtKB">
        <authorList>
            <consortium name="Ensembl"/>
        </authorList>
    </citation>
    <scope>IDENTIFICATION</scope>
</reference>
<feature type="region of interest" description="Disordered" evidence="1">
    <location>
        <begin position="372"/>
        <end position="393"/>
    </location>
</feature>
<keyword evidence="2" id="KW-0812">Transmembrane</keyword>
<name>A0A9L0IWA1_EQUAS</name>
<organism evidence="3 4">
    <name type="scientific">Equus asinus</name>
    <name type="common">Donkey</name>
    <name type="synonym">Equus africanus asinus</name>
    <dbReference type="NCBI Taxonomy" id="9793"/>
    <lineage>
        <taxon>Eukaryota</taxon>
        <taxon>Metazoa</taxon>
        <taxon>Chordata</taxon>
        <taxon>Craniata</taxon>
        <taxon>Vertebrata</taxon>
        <taxon>Euteleostomi</taxon>
        <taxon>Mammalia</taxon>
        <taxon>Eutheria</taxon>
        <taxon>Laurasiatheria</taxon>
        <taxon>Perissodactyla</taxon>
        <taxon>Equidae</taxon>
        <taxon>Equus</taxon>
    </lineage>
</organism>
<dbReference type="PANTHER" id="PTHR47606:SF1">
    <property type="entry name" value="KILLER CELL LECTIN-LIKE RECEPTOR SUBFAMILY G MEMBER 2"/>
    <property type="match status" value="1"/>
</dbReference>
<proteinExistence type="predicted"/>
<dbReference type="InterPro" id="IPR016186">
    <property type="entry name" value="C-type_lectin-like/link_sf"/>
</dbReference>
<dbReference type="GeneTree" id="ENSGT00940000162997"/>
<dbReference type="Proteomes" id="UP000694387">
    <property type="component" value="Chromosome 1"/>
</dbReference>
<feature type="region of interest" description="Disordered" evidence="1">
    <location>
        <begin position="22"/>
        <end position="165"/>
    </location>
</feature>
<dbReference type="InterPro" id="IPR016187">
    <property type="entry name" value="CTDL_fold"/>
</dbReference>
<dbReference type="PANTHER" id="PTHR47606">
    <property type="entry name" value="KILLER CELL LECTIN-LIKE RECEPTOR SUBFAMILY G MEMBER 2"/>
    <property type="match status" value="1"/>
</dbReference>
<dbReference type="InterPro" id="IPR043318">
    <property type="entry name" value="KLRG2"/>
</dbReference>
<reference evidence="3 4" key="1">
    <citation type="journal article" date="2020" name="Nat. Commun.">
        <title>Donkey genomes provide new insights into domestication and selection for coat color.</title>
        <authorList>
            <person name="Wang"/>
            <person name="C."/>
            <person name="Li"/>
            <person name="H."/>
            <person name="Guo"/>
            <person name="Y."/>
            <person name="Huang"/>
            <person name="J."/>
            <person name="Sun"/>
            <person name="Y."/>
            <person name="Min"/>
            <person name="J."/>
            <person name="Wang"/>
            <person name="J."/>
            <person name="Fang"/>
            <person name="X."/>
            <person name="Zhao"/>
            <person name="Z."/>
            <person name="Wang"/>
            <person name="S."/>
            <person name="Zhang"/>
            <person name="Y."/>
            <person name="Liu"/>
            <person name="Q."/>
            <person name="Jiang"/>
            <person name="Q."/>
            <person name="Wang"/>
            <person name="X."/>
            <person name="Guo"/>
            <person name="Y."/>
            <person name="Yang"/>
            <person name="C."/>
            <person name="Wang"/>
            <person name="Y."/>
            <person name="Tian"/>
            <person name="F."/>
            <person name="Zhuang"/>
            <person name="G."/>
            <person name="Fan"/>
            <person name="Y."/>
            <person name="Gao"/>
            <person name="Q."/>
            <person name="Li"/>
            <person name="Y."/>
            <person name="Ju"/>
            <person name="Z."/>
            <person name="Li"/>
            <person name="J."/>
            <person name="Li"/>
            <person name="R."/>
            <person name="Hou"/>
            <person name="M."/>
            <person name="Yang"/>
            <person name="G."/>
            <person name="Liu"/>
            <person name="G."/>
            <person name="Liu"/>
            <person name="W."/>
            <person name="Guo"/>
            <person name="J."/>
            <person name="Pan"/>
            <person name="S."/>
            <person name="Fan"/>
            <person name="G."/>
            <person name="Zhang"/>
            <person name="W."/>
            <person name="Zhang"/>
            <person name="R."/>
            <person name="Yu"/>
            <person name="J."/>
            <person name="Zhang"/>
            <person name="X."/>
            <person name="Yin"/>
            <person name="Q."/>
            <person name="Ji"/>
            <person name="C."/>
            <person name="Jin"/>
            <person name="Y."/>
            <person name="Yue"/>
            <person name="G."/>
            <person name="Liu"/>
            <person name="M."/>
            <person name="Xu"/>
            <person name="J."/>
            <person name="Liu"/>
            <person name="S."/>
            <person name="Jordana"/>
            <person name="J."/>
            <person name="Noce"/>
            <person name="A."/>
            <person name="Amills"/>
            <person name="M."/>
            <person name="Wu"/>
            <person name="D.D."/>
            <person name="Li"/>
            <person name="S."/>
            <person name="Zhou"/>
            <person name="X. and Zhong"/>
            <person name="J."/>
        </authorList>
    </citation>
    <scope>NUCLEOTIDE SEQUENCE [LARGE SCALE GENOMIC DNA]</scope>
</reference>
<evidence type="ECO:0000313" key="4">
    <source>
        <dbReference type="Proteomes" id="UP000694387"/>
    </source>
</evidence>
<accession>A0A9L0IWA1</accession>
<gene>
    <name evidence="3" type="primary">KLRG2</name>
</gene>
<keyword evidence="2" id="KW-1133">Transmembrane helix</keyword>
<sequence length="421" mass="43717">MREGSWLRTPARCAPLGFSRLLRATNGVRPGGIGRRPSRGRGPNGALGKPGARGGAAASPRGRARAREPREQPDLGPGREGGGGRGPGPVGREEAALASPRAPAGAAAQPGLRRLPPPDVSSGPEPPSPGPSAAEQSRDGEAPGAELAPWAAQGEPAPGAWAPMELQVDVRVKPVGAAGGSRAPSPAPSTRFLTVPVPESPGFSRHTSPAYPLLSPGGTWGRAAPLAPARAERGHDAEGRASPAEGRAESPGSPTCRCRCRELGLEKREDAVLLPRADADCDWKLPRAVTLVGLPMYLKSLRWALIVMALLLAVSAVAIVALASRAGARCRPCPQGWMWSEEHCYYLSADTQAWEASQAFCAAHHATLPLLSHTQSSGGGRGRAGSQVRGPGERQTCGFGLRLSKTLGLCQGDRVMWVPLS</sequence>
<dbReference type="SUPFAM" id="SSF56436">
    <property type="entry name" value="C-type lectin-like"/>
    <property type="match status" value="1"/>
</dbReference>
<keyword evidence="4" id="KW-1185">Reference proteome</keyword>
<feature type="compositionally biased region" description="Gly residues" evidence="1">
    <location>
        <begin position="78"/>
        <end position="89"/>
    </location>
</feature>
<dbReference type="AlphaFoldDB" id="A0A9L0IWA1"/>
<dbReference type="Gene3D" id="3.10.100.10">
    <property type="entry name" value="Mannose-Binding Protein A, subunit A"/>
    <property type="match status" value="1"/>
</dbReference>
<feature type="transmembrane region" description="Helical" evidence="2">
    <location>
        <begin position="303"/>
        <end position="323"/>
    </location>
</feature>
<feature type="compositionally biased region" description="Pro residues" evidence="1">
    <location>
        <begin position="115"/>
        <end position="130"/>
    </location>
</feature>
<feature type="region of interest" description="Disordered" evidence="1">
    <location>
        <begin position="222"/>
        <end position="254"/>
    </location>
</feature>
<feature type="compositionally biased region" description="Basic and acidic residues" evidence="1">
    <location>
        <begin position="230"/>
        <end position="239"/>
    </location>
</feature>
<feature type="compositionally biased region" description="Low complexity" evidence="1">
    <location>
        <begin position="40"/>
        <end position="61"/>
    </location>
</feature>
<feature type="compositionally biased region" description="Low complexity" evidence="1">
    <location>
        <begin position="96"/>
        <end position="114"/>
    </location>
</feature>